<gene>
    <name evidence="1" type="ORF">CEXT_207971</name>
</gene>
<protein>
    <submittedName>
        <fullName evidence="1">Uncharacterized protein</fullName>
    </submittedName>
</protein>
<keyword evidence="2" id="KW-1185">Reference proteome</keyword>
<proteinExistence type="predicted"/>
<organism evidence="1 2">
    <name type="scientific">Caerostris extrusa</name>
    <name type="common">Bark spider</name>
    <name type="synonym">Caerostris bankana</name>
    <dbReference type="NCBI Taxonomy" id="172846"/>
    <lineage>
        <taxon>Eukaryota</taxon>
        <taxon>Metazoa</taxon>
        <taxon>Ecdysozoa</taxon>
        <taxon>Arthropoda</taxon>
        <taxon>Chelicerata</taxon>
        <taxon>Arachnida</taxon>
        <taxon>Araneae</taxon>
        <taxon>Araneomorphae</taxon>
        <taxon>Entelegynae</taxon>
        <taxon>Araneoidea</taxon>
        <taxon>Araneidae</taxon>
        <taxon>Caerostris</taxon>
    </lineage>
</organism>
<dbReference type="EMBL" id="BPLR01011841">
    <property type="protein sequence ID" value="GIY49473.1"/>
    <property type="molecule type" value="Genomic_DNA"/>
</dbReference>
<evidence type="ECO:0000313" key="1">
    <source>
        <dbReference type="EMBL" id="GIY49473.1"/>
    </source>
</evidence>
<evidence type="ECO:0000313" key="2">
    <source>
        <dbReference type="Proteomes" id="UP001054945"/>
    </source>
</evidence>
<dbReference type="Proteomes" id="UP001054945">
    <property type="component" value="Unassembled WGS sequence"/>
</dbReference>
<comment type="caution">
    <text evidence="1">The sequence shown here is derived from an EMBL/GenBank/DDBJ whole genome shotgun (WGS) entry which is preliminary data.</text>
</comment>
<accession>A0AAV4TYF7</accession>
<name>A0AAV4TYF7_CAEEX</name>
<sequence>MPTTEKSADPQAEQKCIPMSRYISRTDTGTFDPFHYYYLHYPPIQINSNLDFGSDVKIYHAHSRNRQSSVRSISYPPFKNKANHWALRPMSFAFIKVRGLPVFGSQNKERLGACKTSDVTVQFSCIA</sequence>
<reference evidence="1 2" key="1">
    <citation type="submission" date="2021-06" db="EMBL/GenBank/DDBJ databases">
        <title>Caerostris extrusa draft genome.</title>
        <authorList>
            <person name="Kono N."/>
            <person name="Arakawa K."/>
        </authorList>
    </citation>
    <scope>NUCLEOTIDE SEQUENCE [LARGE SCALE GENOMIC DNA]</scope>
</reference>
<dbReference type="AlphaFoldDB" id="A0AAV4TYF7"/>